<gene>
    <name evidence="1" type="ORF">FHS44_006029</name>
</gene>
<accession>A0A7W7QSX5</accession>
<comment type="caution">
    <text evidence="1">The sequence shown here is derived from an EMBL/GenBank/DDBJ whole genome shotgun (WGS) entry which is preliminary data.</text>
</comment>
<reference evidence="1 2" key="1">
    <citation type="submission" date="2020-08" db="EMBL/GenBank/DDBJ databases">
        <title>Genomic Encyclopedia of Type Strains, Phase III (KMG-III): the genomes of soil and plant-associated and newly described type strains.</title>
        <authorList>
            <person name="Whitman W."/>
        </authorList>
    </citation>
    <scope>NUCLEOTIDE SEQUENCE [LARGE SCALE GENOMIC DNA]</scope>
    <source>
        <strain evidence="1 2">CECT 8840</strain>
    </source>
</reference>
<dbReference type="EMBL" id="JACHJP010000008">
    <property type="protein sequence ID" value="MBB4918893.1"/>
    <property type="molecule type" value="Genomic_DNA"/>
</dbReference>
<protein>
    <submittedName>
        <fullName evidence="1">Uncharacterized protein</fullName>
    </submittedName>
</protein>
<dbReference type="AlphaFoldDB" id="A0A7W7QSX5"/>
<keyword evidence="2" id="KW-1185">Reference proteome</keyword>
<dbReference type="RefSeq" id="WP_184720600.1">
    <property type="nucleotide sequence ID" value="NZ_JACHJP010000008.1"/>
</dbReference>
<proteinExistence type="predicted"/>
<name>A0A7W7QSX5_9ACTN</name>
<dbReference type="Proteomes" id="UP000552644">
    <property type="component" value="Unassembled WGS sequence"/>
</dbReference>
<evidence type="ECO:0000313" key="1">
    <source>
        <dbReference type="EMBL" id="MBB4918893.1"/>
    </source>
</evidence>
<evidence type="ECO:0000313" key="2">
    <source>
        <dbReference type="Proteomes" id="UP000552644"/>
    </source>
</evidence>
<sequence length="116" mass="12967">MGRFAGRRGPRDKPPFTRLVNLETGQVSQAALHEGERVYACGVRSCIGTTNGGRPFTRLRDGSQQKYVSIGYQVPEPPSQDRFHLCEVWEDTANGEITTADRLKGEFYVVVLVRIP</sequence>
<organism evidence="1 2">
    <name type="scientific">Streptosporangium saharense</name>
    <dbReference type="NCBI Taxonomy" id="1706840"/>
    <lineage>
        <taxon>Bacteria</taxon>
        <taxon>Bacillati</taxon>
        <taxon>Actinomycetota</taxon>
        <taxon>Actinomycetes</taxon>
        <taxon>Streptosporangiales</taxon>
        <taxon>Streptosporangiaceae</taxon>
        <taxon>Streptosporangium</taxon>
    </lineage>
</organism>